<keyword evidence="5" id="KW-1185">Reference proteome</keyword>
<dbReference type="Proteomes" id="UP000244248">
    <property type="component" value="Unassembled WGS sequence"/>
</dbReference>
<evidence type="ECO:0000313" key="5">
    <source>
        <dbReference type="Proteomes" id="UP000244248"/>
    </source>
</evidence>
<evidence type="ECO:0000256" key="2">
    <source>
        <dbReference type="ARBA" id="ARBA00023002"/>
    </source>
</evidence>
<dbReference type="AlphaFoldDB" id="A0A2T5MJ23"/>
<keyword evidence="2" id="KW-0560">Oxidoreductase</keyword>
<dbReference type="GO" id="GO:0010181">
    <property type="term" value="F:FMN binding"/>
    <property type="evidence" value="ECO:0007669"/>
    <property type="project" value="InterPro"/>
</dbReference>
<dbReference type="SUPFAM" id="SSF51395">
    <property type="entry name" value="FMN-linked oxidoreductases"/>
    <property type="match status" value="1"/>
</dbReference>
<evidence type="ECO:0000313" key="4">
    <source>
        <dbReference type="EMBL" id="PTU32558.1"/>
    </source>
</evidence>
<accession>A0A2T5MJ23</accession>
<proteinExistence type="predicted"/>
<dbReference type="InterPro" id="IPR051799">
    <property type="entry name" value="NADH_flavin_oxidoreductase"/>
</dbReference>
<dbReference type="PANTHER" id="PTHR43656:SF2">
    <property type="entry name" value="BINDING OXIDOREDUCTASE, PUTATIVE (AFU_ORTHOLOGUE AFUA_2G08260)-RELATED"/>
    <property type="match status" value="1"/>
</dbReference>
<dbReference type="EMBL" id="QANS01000001">
    <property type="protein sequence ID" value="PTU32558.1"/>
    <property type="molecule type" value="Genomic_DNA"/>
</dbReference>
<keyword evidence="1" id="KW-0285">Flavoprotein</keyword>
<dbReference type="GO" id="GO:0016491">
    <property type="term" value="F:oxidoreductase activity"/>
    <property type="evidence" value="ECO:0007669"/>
    <property type="project" value="UniProtKB-KW"/>
</dbReference>
<evidence type="ECO:0000259" key="3">
    <source>
        <dbReference type="Pfam" id="PF00724"/>
    </source>
</evidence>
<gene>
    <name evidence="4" type="ORF">CJD38_00040</name>
</gene>
<sequence>MDILNSTQSSEFSRALMPWALGPIRLRNRVIKSATNEGMAPRGVPTKALVQHHRSMAAGGVGMTTVAYCSVSADGRTFPDQITLNAETVKHLRVLTDAVHREGAAASAQITHGGAFNFLPQLSTRYPMSASSGFNAAGVLNGRWFKNAMTRDDMARIKQEFVSAALVAQQSGFDAIELHMGHGYLLSQFLSPKYNRRKDTFGGSAEARVRFPAEVLNAVLDAVGKTMPVICKISMFEGYKGGGTVEDAVVAAKSLSAHGAHLIVLSAGANVEAPWAIFGSQIPKGVAGATQSFMMRAATQVLQWQQPKIEFHDLYLLEAARRIRAVVDTPLAYLGGVKSIAGIEEAMRDGFEAIVMGRALIHQPDLLRGFEAGKKTRSGCTACNLCVPMMYTPGGTRCALTSVENSALNQLAACD</sequence>
<comment type="caution">
    <text evidence="4">The sequence shown here is derived from an EMBL/GenBank/DDBJ whole genome shotgun (WGS) entry which is preliminary data.</text>
</comment>
<organism evidence="4 5">
    <name type="scientific">Stenotrophobium rhamnosiphilum</name>
    <dbReference type="NCBI Taxonomy" id="2029166"/>
    <lineage>
        <taxon>Bacteria</taxon>
        <taxon>Pseudomonadati</taxon>
        <taxon>Pseudomonadota</taxon>
        <taxon>Gammaproteobacteria</taxon>
        <taxon>Nevskiales</taxon>
        <taxon>Nevskiaceae</taxon>
        <taxon>Stenotrophobium</taxon>
    </lineage>
</organism>
<name>A0A2T5MJ23_9GAMM</name>
<dbReference type="PANTHER" id="PTHR43656">
    <property type="entry name" value="BINDING OXIDOREDUCTASE, PUTATIVE (AFU_ORTHOLOGUE AFUA_2G08260)-RELATED"/>
    <property type="match status" value="1"/>
</dbReference>
<evidence type="ECO:0000256" key="1">
    <source>
        <dbReference type="ARBA" id="ARBA00022630"/>
    </source>
</evidence>
<reference evidence="4 5" key="1">
    <citation type="submission" date="2018-04" db="EMBL/GenBank/DDBJ databases">
        <title>Novel species isolated from glacier.</title>
        <authorList>
            <person name="Liu Q."/>
            <person name="Xin Y.-H."/>
        </authorList>
    </citation>
    <scope>NUCLEOTIDE SEQUENCE [LARGE SCALE GENOMIC DNA]</scope>
    <source>
        <strain evidence="4 5">GT1R17</strain>
    </source>
</reference>
<protein>
    <submittedName>
        <fullName evidence="4">Flavin oxidoreductase</fullName>
    </submittedName>
</protein>
<feature type="domain" description="NADH:flavin oxidoreductase/NADH oxidase N-terminal" evidence="3">
    <location>
        <begin position="18"/>
        <end position="370"/>
    </location>
</feature>
<dbReference type="Pfam" id="PF00724">
    <property type="entry name" value="Oxidored_FMN"/>
    <property type="match status" value="1"/>
</dbReference>
<dbReference type="OrthoDB" id="8523426at2"/>
<dbReference type="Gene3D" id="3.20.20.70">
    <property type="entry name" value="Aldolase class I"/>
    <property type="match status" value="1"/>
</dbReference>
<dbReference type="InterPro" id="IPR013785">
    <property type="entry name" value="Aldolase_TIM"/>
</dbReference>
<dbReference type="CDD" id="cd02803">
    <property type="entry name" value="OYE_like_FMN_family"/>
    <property type="match status" value="1"/>
</dbReference>
<dbReference type="InterPro" id="IPR001155">
    <property type="entry name" value="OxRdtase_FMN_N"/>
</dbReference>